<evidence type="ECO:0000313" key="7">
    <source>
        <dbReference type="Proteomes" id="UP000469440"/>
    </source>
</evidence>
<dbReference type="GO" id="GO:0006352">
    <property type="term" value="P:DNA-templated transcription initiation"/>
    <property type="evidence" value="ECO:0007669"/>
    <property type="project" value="InterPro"/>
</dbReference>
<dbReference type="InterPro" id="IPR007627">
    <property type="entry name" value="RNA_pol_sigma70_r2"/>
</dbReference>
<keyword evidence="2" id="KW-0731">Sigma factor</keyword>
<proteinExistence type="predicted"/>
<dbReference type="GO" id="GO:0016987">
    <property type="term" value="F:sigma factor activity"/>
    <property type="evidence" value="ECO:0007669"/>
    <property type="project" value="UniProtKB-KW"/>
</dbReference>
<comment type="caution">
    <text evidence="6">The sequence shown here is derived from an EMBL/GenBank/DDBJ whole genome shotgun (WGS) entry which is preliminary data.</text>
</comment>
<accession>A0A6N8HX25</accession>
<keyword evidence="3" id="KW-0238">DNA-binding</keyword>
<dbReference type="OrthoDB" id="1692185at2"/>
<evidence type="ECO:0000256" key="3">
    <source>
        <dbReference type="ARBA" id="ARBA00023125"/>
    </source>
</evidence>
<dbReference type="InterPro" id="IPR039425">
    <property type="entry name" value="RNA_pol_sigma-70-like"/>
</dbReference>
<keyword evidence="7" id="KW-1185">Reference proteome</keyword>
<dbReference type="AlphaFoldDB" id="A0A6N8HX25"/>
<dbReference type="InterPro" id="IPR014284">
    <property type="entry name" value="RNA_pol_sigma-70_dom"/>
</dbReference>
<dbReference type="NCBIfam" id="TIGR02937">
    <property type="entry name" value="sigma70-ECF"/>
    <property type="match status" value="1"/>
</dbReference>
<feature type="domain" description="RNA polymerase sigma-70 region 2" evidence="5">
    <location>
        <begin position="21"/>
        <end position="83"/>
    </location>
</feature>
<reference evidence="6 7" key="1">
    <citation type="submission" date="2019-09" db="EMBL/GenBank/DDBJ databases">
        <title>Genome sequence of Clostridium sp. EA1.</title>
        <authorList>
            <person name="Poehlein A."/>
            <person name="Bengelsdorf F.R."/>
            <person name="Daniel R."/>
        </authorList>
    </citation>
    <scope>NUCLEOTIDE SEQUENCE [LARGE SCALE GENOMIC DNA]</scope>
    <source>
        <strain evidence="6 7">EA1</strain>
    </source>
</reference>
<keyword evidence="1" id="KW-0805">Transcription regulation</keyword>
<dbReference type="RefSeq" id="WP_156989979.1">
    <property type="nucleotide sequence ID" value="NZ_VWXL01000024.1"/>
</dbReference>
<evidence type="ECO:0000256" key="4">
    <source>
        <dbReference type="ARBA" id="ARBA00023163"/>
    </source>
</evidence>
<dbReference type="InterPro" id="IPR013325">
    <property type="entry name" value="RNA_pol_sigma_r2"/>
</dbReference>
<evidence type="ECO:0000256" key="1">
    <source>
        <dbReference type="ARBA" id="ARBA00023015"/>
    </source>
</evidence>
<dbReference type="Gene3D" id="1.10.1740.10">
    <property type="match status" value="1"/>
</dbReference>
<keyword evidence="4" id="KW-0804">Transcription</keyword>
<evidence type="ECO:0000313" key="6">
    <source>
        <dbReference type="EMBL" id="MVB10292.1"/>
    </source>
</evidence>
<dbReference type="EMBL" id="VWXL01000024">
    <property type="protein sequence ID" value="MVB10292.1"/>
    <property type="molecule type" value="Genomic_DNA"/>
</dbReference>
<sequence>MEDEALIQRIKSGDTTALEQLIQKYYEYVYSYCYRKIGNQDDAQDITQEVFLHFCRNFDNYVQRSKVKTYLYTIAHNLCINAMQVKKPISLEDVEMENYTYKNTMGNQIETTDPVKLALNELPDEQKEVILLRFYHDFK</sequence>
<evidence type="ECO:0000256" key="2">
    <source>
        <dbReference type="ARBA" id="ARBA00023082"/>
    </source>
</evidence>
<dbReference type="PANTHER" id="PTHR43133:SF8">
    <property type="entry name" value="RNA POLYMERASE SIGMA FACTOR HI_1459-RELATED"/>
    <property type="match status" value="1"/>
</dbReference>
<dbReference type="Pfam" id="PF04542">
    <property type="entry name" value="Sigma70_r2"/>
    <property type="match status" value="1"/>
</dbReference>
<dbReference type="PANTHER" id="PTHR43133">
    <property type="entry name" value="RNA POLYMERASE ECF-TYPE SIGMA FACTO"/>
    <property type="match status" value="1"/>
</dbReference>
<dbReference type="Proteomes" id="UP000469440">
    <property type="component" value="Unassembled WGS sequence"/>
</dbReference>
<dbReference type="SUPFAM" id="SSF88946">
    <property type="entry name" value="Sigma2 domain of RNA polymerase sigma factors"/>
    <property type="match status" value="1"/>
</dbReference>
<name>A0A6N8HX25_9FIRM</name>
<protein>
    <submittedName>
        <fullName evidence="6">ECF RNA polymerase sigma factor SigW</fullName>
    </submittedName>
</protein>
<dbReference type="GO" id="GO:0003677">
    <property type="term" value="F:DNA binding"/>
    <property type="evidence" value="ECO:0007669"/>
    <property type="project" value="UniProtKB-KW"/>
</dbReference>
<organism evidence="6 7">
    <name type="scientific">Caproicibacter fermentans</name>
    <dbReference type="NCBI Taxonomy" id="2576756"/>
    <lineage>
        <taxon>Bacteria</taxon>
        <taxon>Bacillati</taxon>
        <taxon>Bacillota</taxon>
        <taxon>Clostridia</taxon>
        <taxon>Eubacteriales</taxon>
        <taxon>Acutalibacteraceae</taxon>
        <taxon>Caproicibacter</taxon>
    </lineage>
</organism>
<gene>
    <name evidence="6" type="primary">sigW_1</name>
    <name evidence="6" type="ORF">CAFE_09740</name>
</gene>
<evidence type="ECO:0000259" key="5">
    <source>
        <dbReference type="Pfam" id="PF04542"/>
    </source>
</evidence>